<keyword evidence="7" id="KW-0805">Transcription regulation</keyword>
<comment type="caution">
    <text evidence="15">The sequence shown here is derived from an EMBL/GenBank/DDBJ whole genome shotgun (WGS) entry which is preliminary data.</text>
</comment>
<dbReference type="AlphaFoldDB" id="A0AAD9MVM2"/>
<evidence type="ECO:0000256" key="7">
    <source>
        <dbReference type="ARBA" id="ARBA00023015"/>
    </source>
</evidence>
<evidence type="ECO:0000256" key="6">
    <source>
        <dbReference type="ARBA" id="ARBA00022884"/>
    </source>
</evidence>
<gene>
    <name evidence="15" type="ORF">LSH36_657g01014</name>
</gene>
<dbReference type="SUPFAM" id="SSF49879">
    <property type="entry name" value="SMAD/FHA domain"/>
    <property type="match status" value="1"/>
</dbReference>
<dbReference type="PROSITE" id="PS50006">
    <property type="entry name" value="FHA_DOMAIN"/>
    <property type="match status" value="1"/>
</dbReference>
<dbReference type="Proteomes" id="UP001208570">
    <property type="component" value="Unassembled WGS sequence"/>
</dbReference>
<dbReference type="EMBL" id="JAODUP010000657">
    <property type="protein sequence ID" value="KAK2145793.1"/>
    <property type="molecule type" value="Genomic_DNA"/>
</dbReference>
<dbReference type="GO" id="GO:0003723">
    <property type="term" value="F:RNA binding"/>
    <property type="evidence" value="ECO:0007669"/>
    <property type="project" value="UniProtKB-KW"/>
</dbReference>
<evidence type="ECO:0000256" key="13">
    <source>
        <dbReference type="ARBA" id="ARBA00077703"/>
    </source>
</evidence>
<feature type="domain" description="FHA" evidence="14">
    <location>
        <begin position="44"/>
        <end position="96"/>
    </location>
</feature>
<evidence type="ECO:0000256" key="5">
    <source>
        <dbReference type="ARBA" id="ARBA00022728"/>
    </source>
</evidence>
<keyword evidence="11" id="KW-0539">Nucleus</keyword>
<dbReference type="GO" id="GO:0006397">
    <property type="term" value="P:mRNA processing"/>
    <property type="evidence" value="ECO:0007669"/>
    <property type="project" value="UniProtKB-KW"/>
</dbReference>
<evidence type="ECO:0000256" key="4">
    <source>
        <dbReference type="ARBA" id="ARBA00022664"/>
    </source>
</evidence>
<keyword evidence="6" id="KW-0694">RNA-binding</keyword>
<evidence type="ECO:0000256" key="3">
    <source>
        <dbReference type="ARBA" id="ARBA00022553"/>
    </source>
</evidence>
<keyword evidence="8" id="KW-0238">DNA-binding</keyword>
<evidence type="ECO:0000256" key="8">
    <source>
        <dbReference type="ARBA" id="ARBA00023125"/>
    </source>
</evidence>
<dbReference type="FunFam" id="2.60.200.20:FF:000012">
    <property type="entry name" value="Nuclear inhibitor of protein phosphatase 1"/>
    <property type="match status" value="1"/>
</dbReference>
<dbReference type="GO" id="GO:0016607">
    <property type="term" value="C:nuclear speck"/>
    <property type="evidence" value="ECO:0007669"/>
    <property type="project" value="UniProtKB-SubCell"/>
</dbReference>
<comment type="subcellular location">
    <subcellularLocation>
        <location evidence="1">Nucleus speckle</location>
    </subcellularLocation>
</comment>
<reference evidence="15" key="1">
    <citation type="journal article" date="2023" name="Mol. Biol. Evol.">
        <title>Third-Generation Sequencing Reveals the Adaptive Role of the Epigenome in Three Deep-Sea Polychaetes.</title>
        <authorList>
            <person name="Perez M."/>
            <person name="Aroh O."/>
            <person name="Sun Y."/>
            <person name="Lan Y."/>
            <person name="Juniper S.K."/>
            <person name="Young C.R."/>
            <person name="Angers B."/>
            <person name="Qian P.Y."/>
        </authorList>
    </citation>
    <scope>NUCLEOTIDE SEQUENCE</scope>
    <source>
        <strain evidence="15">P08H-3</strain>
    </source>
</reference>
<evidence type="ECO:0000256" key="2">
    <source>
        <dbReference type="ARBA" id="ARBA00022491"/>
    </source>
</evidence>
<accession>A0AAD9MVM2</accession>
<sequence length="342" mass="38166">MANSLVNNFEVPSWAGKPPPGLHLDVTKDGKMIQKLMIDEKKCYFFGRNKQLCDFCIDHASCSRVHAALVWHRHLNRPFIIDLGSTHGTYIGNIRLESQKPQHVPIDSELHFGASTRRYVIRERPNTMSLTANLDDKAKDELEGGLLGLPETETELDNLTEFNTAHNRRITAMGDIVDTAPNPLKRKRKNVHVAFNDEEDIINPEDVDPSVGRFRNLVQTTVIPTKKQRTDAAAPGTTSMTDTITKRMQSFPYTSQLYDAEVPESGVAPAPGLAFASKLGLKLPNLAPDVDETPLPLPTITINPVIPMIKVQQESQNLLEPKKKKYAKEAWPGKKPTHSLLV</sequence>
<dbReference type="Gene3D" id="6.10.250.1290">
    <property type="match status" value="1"/>
</dbReference>
<keyword evidence="16" id="KW-1185">Reference proteome</keyword>
<dbReference type="GO" id="GO:0008380">
    <property type="term" value="P:RNA splicing"/>
    <property type="evidence" value="ECO:0007669"/>
    <property type="project" value="UniProtKB-KW"/>
</dbReference>
<evidence type="ECO:0000256" key="1">
    <source>
        <dbReference type="ARBA" id="ARBA00004324"/>
    </source>
</evidence>
<dbReference type="Pfam" id="PF00498">
    <property type="entry name" value="FHA"/>
    <property type="match status" value="1"/>
</dbReference>
<organism evidence="15 16">
    <name type="scientific">Paralvinella palmiformis</name>
    <dbReference type="NCBI Taxonomy" id="53620"/>
    <lineage>
        <taxon>Eukaryota</taxon>
        <taxon>Metazoa</taxon>
        <taxon>Spiralia</taxon>
        <taxon>Lophotrochozoa</taxon>
        <taxon>Annelida</taxon>
        <taxon>Polychaeta</taxon>
        <taxon>Sedentaria</taxon>
        <taxon>Canalipalpata</taxon>
        <taxon>Terebellida</taxon>
        <taxon>Terebelliformia</taxon>
        <taxon>Alvinellidae</taxon>
        <taxon>Paralvinella</taxon>
    </lineage>
</organism>
<dbReference type="PANTHER" id="PTHR23308">
    <property type="entry name" value="NUCLEAR INHIBITOR OF PROTEIN PHOSPHATASE-1"/>
    <property type="match status" value="1"/>
</dbReference>
<keyword evidence="5" id="KW-0747">Spliceosome</keyword>
<keyword evidence="10" id="KW-0508">mRNA splicing</keyword>
<dbReference type="Gene3D" id="2.60.200.20">
    <property type="match status" value="1"/>
</dbReference>
<evidence type="ECO:0000313" key="16">
    <source>
        <dbReference type="Proteomes" id="UP001208570"/>
    </source>
</evidence>
<keyword evidence="2" id="KW-0678">Repressor</keyword>
<evidence type="ECO:0000256" key="12">
    <source>
        <dbReference type="ARBA" id="ARBA00068386"/>
    </source>
</evidence>
<evidence type="ECO:0000256" key="10">
    <source>
        <dbReference type="ARBA" id="ARBA00023187"/>
    </source>
</evidence>
<name>A0AAD9MVM2_9ANNE</name>
<keyword evidence="9" id="KW-0804">Transcription</keyword>
<protein>
    <recommendedName>
        <fullName evidence="12">Nuclear inhibitor of protein phosphatase 1</fullName>
    </recommendedName>
    <alternativeName>
        <fullName evidence="13">Protein phosphatase 1 regulatory inhibitor subunit 8</fullName>
    </alternativeName>
</protein>
<evidence type="ECO:0000256" key="11">
    <source>
        <dbReference type="ARBA" id="ARBA00023242"/>
    </source>
</evidence>
<dbReference type="SMART" id="SM00240">
    <property type="entry name" value="FHA"/>
    <property type="match status" value="1"/>
</dbReference>
<dbReference type="GO" id="GO:0003677">
    <property type="term" value="F:DNA binding"/>
    <property type="evidence" value="ECO:0007669"/>
    <property type="project" value="UniProtKB-KW"/>
</dbReference>
<dbReference type="InterPro" id="IPR000253">
    <property type="entry name" value="FHA_dom"/>
</dbReference>
<keyword evidence="4" id="KW-0507">mRNA processing</keyword>
<evidence type="ECO:0000259" key="14">
    <source>
        <dbReference type="PROSITE" id="PS50006"/>
    </source>
</evidence>
<keyword evidence="3" id="KW-0597">Phosphoprotein</keyword>
<evidence type="ECO:0000313" key="15">
    <source>
        <dbReference type="EMBL" id="KAK2145793.1"/>
    </source>
</evidence>
<dbReference type="InterPro" id="IPR050923">
    <property type="entry name" value="Cell_Proc_Reg/RNA_Proc"/>
</dbReference>
<evidence type="ECO:0000256" key="9">
    <source>
        <dbReference type="ARBA" id="ARBA00023163"/>
    </source>
</evidence>
<dbReference type="InterPro" id="IPR008984">
    <property type="entry name" value="SMAD_FHA_dom_sf"/>
</dbReference>
<dbReference type="CDD" id="cd22674">
    <property type="entry name" value="FHA_PPP1R8"/>
    <property type="match status" value="1"/>
</dbReference>
<dbReference type="GO" id="GO:0005681">
    <property type="term" value="C:spliceosomal complex"/>
    <property type="evidence" value="ECO:0007669"/>
    <property type="project" value="UniProtKB-KW"/>
</dbReference>
<proteinExistence type="predicted"/>